<protein>
    <recommendedName>
        <fullName evidence="4">Transposase</fullName>
    </recommendedName>
</protein>
<proteinExistence type="predicted"/>
<dbReference type="EMBL" id="JBHSPR010000042">
    <property type="protein sequence ID" value="MFC6021339.1"/>
    <property type="molecule type" value="Genomic_DNA"/>
</dbReference>
<name>A0ABW1KK33_9ACTN</name>
<dbReference type="Proteomes" id="UP001596203">
    <property type="component" value="Unassembled WGS sequence"/>
</dbReference>
<evidence type="ECO:0000256" key="1">
    <source>
        <dbReference type="SAM" id="MobiDB-lite"/>
    </source>
</evidence>
<evidence type="ECO:0000313" key="3">
    <source>
        <dbReference type="Proteomes" id="UP001596203"/>
    </source>
</evidence>
<feature type="region of interest" description="Disordered" evidence="1">
    <location>
        <begin position="83"/>
        <end position="147"/>
    </location>
</feature>
<gene>
    <name evidence="2" type="ORF">ACFP2T_34840</name>
</gene>
<dbReference type="RefSeq" id="WP_377429419.1">
    <property type="nucleotide sequence ID" value="NZ_JBHSPR010000042.1"/>
</dbReference>
<feature type="compositionally biased region" description="Gly residues" evidence="1">
    <location>
        <begin position="108"/>
        <end position="117"/>
    </location>
</feature>
<sequence length="159" mass="17385">MILLVMLNDSRETKLHRRWTDLAASTPASNSRRSPPPTYRKLRQWPTGAIWWPLARDPLGLYVKLHQLGWRDLRTGSRVRAAWLTPDGDPTHEPTPPPAMTASPGCRPSGGTGGGQPAEGPNSPPTRRPHPIRPPTPGTLTMAKNLTDPAIEAAIQAFV</sequence>
<comment type="caution">
    <text evidence="2">The sequence shown here is derived from an EMBL/GenBank/DDBJ whole genome shotgun (WGS) entry which is preliminary data.</text>
</comment>
<keyword evidence="3" id="KW-1185">Reference proteome</keyword>
<accession>A0ABW1KK33</accession>
<reference evidence="3" key="1">
    <citation type="journal article" date="2019" name="Int. J. Syst. Evol. Microbiol.">
        <title>The Global Catalogue of Microorganisms (GCM) 10K type strain sequencing project: providing services to taxonomists for standard genome sequencing and annotation.</title>
        <authorList>
            <consortium name="The Broad Institute Genomics Platform"/>
            <consortium name="The Broad Institute Genome Sequencing Center for Infectious Disease"/>
            <person name="Wu L."/>
            <person name="Ma J."/>
        </authorList>
    </citation>
    <scope>NUCLEOTIDE SEQUENCE [LARGE SCALE GENOMIC DNA]</scope>
    <source>
        <strain evidence="3">ZS-35-S2</strain>
    </source>
</reference>
<evidence type="ECO:0008006" key="4">
    <source>
        <dbReference type="Google" id="ProtNLM"/>
    </source>
</evidence>
<evidence type="ECO:0000313" key="2">
    <source>
        <dbReference type="EMBL" id="MFC6021339.1"/>
    </source>
</evidence>
<organism evidence="2 3">
    <name type="scientific">Plantactinospora solaniradicis</name>
    <dbReference type="NCBI Taxonomy" id="1723736"/>
    <lineage>
        <taxon>Bacteria</taxon>
        <taxon>Bacillati</taxon>
        <taxon>Actinomycetota</taxon>
        <taxon>Actinomycetes</taxon>
        <taxon>Micromonosporales</taxon>
        <taxon>Micromonosporaceae</taxon>
        <taxon>Plantactinospora</taxon>
    </lineage>
</organism>
<feature type="compositionally biased region" description="Pro residues" evidence="1">
    <location>
        <begin position="122"/>
        <end position="137"/>
    </location>
</feature>